<dbReference type="Gene3D" id="3.30.70.1260">
    <property type="entry name" value="bacterial protein sp0830 like"/>
    <property type="match status" value="1"/>
</dbReference>
<dbReference type="Pfam" id="PF08002">
    <property type="entry name" value="DUF1697"/>
    <property type="match status" value="1"/>
</dbReference>
<reference evidence="1 2" key="1">
    <citation type="submission" date="2018-04" db="EMBL/GenBank/DDBJ databases">
        <title>Genomic Encyclopedia of Type Strains, Phase IV (KMG-IV): sequencing the most valuable type-strain genomes for metagenomic binning, comparative biology and taxonomic classification.</title>
        <authorList>
            <person name="Goeker M."/>
        </authorList>
    </citation>
    <scope>NUCLEOTIDE SEQUENCE [LARGE SCALE GENOMIC DNA]</scope>
    <source>
        <strain evidence="1 2">DSM 28520</strain>
    </source>
</reference>
<dbReference type="OrthoDB" id="9806494at2"/>
<evidence type="ECO:0000313" key="2">
    <source>
        <dbReference type="Proteomes" id="UP000245462"/>
    </source>
</evidence>
<dbReference type="PANTHER" id="PTHR36439">
    <property type="entry name" value="BLL4334 PROTEIN"/>
    <property type="match status" value="1"/>
</dbReference>
<gene>
    <name evidence="1" type="ORF">C7382_10110</name>
</gene>
<dbReference type="Proteomes" id="UP000245462">
    <property type="component" value="Unassembled WGS sequence"/>
</dbReference>
<protein>
    <submittedName>
        <fullName evidence="1">Uncharacterized protein (DUF1697 family)</fullName>
    </submittedName>
</protein>
<keyword evidence="2" id="KW-1185">Reference proteome</keyword>
<dbReference type="PANTHER" id="PTHR36439:SF1">
    <property type="entry name" value="DUF1697 DOMAIN-CONTAINING PROTEIN"/>
    <property type="match status" value="1"/>
</dbReference>
<dbReference type="EMBL" id="QEKY01000001">
    <property type="protein sequence ID" value="PVZ15084.1"/>
    <property type="molecule type" value="Genomic_DNA"/>
</dbReference>
<dbReference type="PIRSF" id="PIRSF008502">
    <property type="entry name" value="UCP008502"/>
    <property type="match status" value="1"/>
</dbReference>
<dbReference type="SUPFAM" id="SSF160379">
    <property type="entry name" value="SP0830-like"/>
    <property type="match status" value="1"/>
</dbReference>
<dbReference type="Gene3D" id="3.30.70.1280">
    <property type="entry name" value="SP0830-like domains"/>
    <property type="match status" value="1"/>
</dbReference>
<dbReference type="InterPro" id="IPR012545">
    <property type="entry name" value="DUF1697"/>
</dbReference>
<comment type="caution">
    <text evidence="1">The sequence shown here is derived from an EMBL/GenBank/DDBJ whole genome shotgun (WGS) entry which is preliminary data.</text>
</comment>
<organism evidence="1 2">
    <name type="scientific">Porphyromonas loveana</name>
    <dbReference type="NCBI Taxonomy" id="1884669"/>
    <lineage>
        <taxon>Bacteria</taxon>
        <taxon>Pseudomonadati</taxon>
        <taxon>Bacteroidota</taxon>
        <taxon>Bacteroidia</taxon>
        <taxon>Bacteroidales</taxon>
        <taxon>Porphyromonadaceae</taxon>
        <taxon>Porphyromonas</taxon>
    </lineage>
</organism>
<sequence>MMFIYGLRRTTSAQETLIDASKNNLKERAMTRYIVLLRGVMPTGKNRIPKMADLRDMLEREGFLHVRTYIQSGNIVLDTDLNAPALCAKVNALIKQEIGPDLPVIALTPEELDNLLSAQPFAGDLNGSRVFLTFFMGELDKGTMTSFAEKTWGEDQLVLTPRCIYMYLPAGMSQSKLSNTLLEKSFGRMMTTRNINTARKLAAIAAE</sequence>
<name>A0A2U1FSD6_9PORP</name>
<evidence type="ECO:0000313" key="1">
    <source>
        <dbReference type="EMBL" id="PVZ15084.1"/>
    </source>
</evidence>
<dbReference type="AlphaFoldDB" id="A0A2U1FSD6"/>
<proteinExistence type="predicted"/>
<accession>A0A2U1FSD6</accession>